<proteinExistence type="predicted"/>
<dbReference type="EMBL" id="CP140154">
    <property type="protein sequence ID" value="WQG88521.1"/>
    <property type="molecule type" value="Genomic_DNA"/>
</dbReference>
<dbReference type="EMBL" id="FPIZ01000005">
    <property type="protein sequence ID" value="SFW46421.1"/>
    <property type="molecule type" value="Genomic_DNA"/>
</dbReference>
<protein>
    <submittedName>
        <fullName evidence="1">Uncharacterized protein</fullName>
    </submittedName>
</protein>
<gene>
    <name evidence="1" type="ORF">SAMN05661012_01921</name>
    <name evidence="2" type="ORF">SR876_26720</name>
</gene>
<dbReference type="Proteomes" id="UP000183788">
    <property type="component" value="Unassembled WGS sequence"/>
</dbReference>
<evidence type="ECO:0000313" key="4">
    <source>
        <dbReference type="Proteomes" id="UP001326715"/>
    </source>
</evidence>
<evidence type="ECO:0000313" key="1">
    <source>
        <dbReference type="EMBL" id="SFW46421.1"/>
    </source>
</evidence>
<evidence type="ECO:0000313" key="2">
    <source>
        <dbReference type="EMBL" id="WQG88521.1"/>
    </source>
</evidence>
<dbReference type="OrthoDB" id="677615at2"/>
<keyword evidence="4" id="KW-1185">Reference proteome</keyword>
<name>A0A1K1PG41_9BACT</name>
<dbReference type="RefSeq" id="WP_072359326.1">
    <property type="nucleotide sequence ID" value="NZ_CP139972.1"/>
</dbReference>
<dbReference type="AlphaFoldDB" id="A0A1K1PG41"/>
<reference evidence="1 3" key="1">
    <citation type="submission" date="2016-11" db="EMBL/GenBank/DDBJ databases">
        <authorList>
            <person name="Jaros S."/>
            <person name="Januszkiewicz K."/>
            <person name="Wedrychowicz H."/>
        </authorList>
    </citation>
    <scope>NUCLEOTIDE SEQUENCE [LARGE SCALE GENOMIC DNA]</scope>
    <source>
        <strain evidence="1 3">DSM 784</strain>
    </source>
</reference>
<sequence>MSYPACEDDIKMIEITVSSIENTERSITKGSDEHLDLILDIRNGLSENTFLIRKVVDDIEQHFNSYTVEKAQNLLAKIFPVFNLTKSINALIEKLELSNDLSTHLAAFNDEVRELSEIANDLSRYKVNTSK</sequence>
<accession>A0A1K1PG41</accession>
<dbReference type="Proteomes" id="UP001326715">
    <property type="component" value="Chromosome"/>
</dbReference>
<evidence type="ECO:0000313" key="3">
    <source>
        <dbReference type="Proteomes" id="UP000183788"/>
    </source>
</evidence>
<organism evidence="1 3">
    <name type="scientific">Chitinophaga sancti</name>
    <dbReference type="NCBI Taxonomy" id="1004"/>
    <lineage>
        <taxon>Bacteria</taxon>
        <taxon>Pseudomonadati</taxon>
        <taxon>Bacteroidota</taxon>
        <taxon>Chitinophagia</taxon>
        <taxon>Chitinophagales</taxon>
        <taxon>Chitinophagaceae</taxon>
        <taxon>Chitinophaga</taxon>
    </lineage>
</organism>
<reference evidence="2 4" key="2">
    <citation type="submission" date="2023-11" db="EMBL/GenBank/DDBJ databases">
        <title>MicrobeMod: A computational toolkit for identifying prokaryotic methylation and restriction-modification with nanopore sequencing.</title>
        <authorList>
            <person name="Crits-Christoph A."/>
            <person name="Kang S.C."/>
            <person name="Lee H."/>
            <person name="Ostrov N."/>
        </authorList>
    </citation>
    <scope>NUCLEOTIDE SEQUENCE [LARGE SCALE GENOMIC DNA]</scope>
    <source>
        <strain evidence="2 4">ATCC 23090</strain>
    </source>
</reference>